<keyword evidence="3" id="KW-0012">Acyltransferase</keyword>
<keyword evidence="2 6" id="KW-0808">Transferase</keyword>
<dbReference type="Proteomes" id="UP000298030">
    <property type="component" value="Unassembled WGS sequence"/>
</dbReference>
<dbReference type="Gene3D" id="3.30.559.10">
    <property type="entry name" value="Chloramphenicol acetyltransferase-like domain"/>
    <property type="match status" value="1"/>
</dbReference>
<dbReference type="AlphaFoldDB" id="A0A4Y7TKK6"/>
<dbReference type="InterPro" id="IPR023213">
    <property type="entry name" value="CAT-like_dom_sf"/>
</dbReference>
<evidence type="ECO:0000313" key="7">
    <source>
        <dbReference type="Proteomes" id="UP000298030"/>
    </source>
</evidence>
<dbReference type="PANTHER" id="PTHR22589:SF107">
    <property type="entry name" value="CHOLINE_CARNITINE ACYLTRANSFERASE DOMAIN-CONTAINING PROTEIN"/>
    <property type="match status" value="1"/>
</dbReference>
<evidence type="ECO:0000259" key="5">
    <source>
        <dbReference type="Pfam" id="PF00755"/>
    </source>
</evidence>
<evidence type="ECO:0000256" key="4">
    <source>
        <dbReference type="PIRSR" id="PIRSR600542-1"/>
    </source>
</evidence>
<dbReference type="OrthoDB" id="240216at2759"/>
<dbReference type="InterPro" id="IPR042231">
    <property type="entry name" value="Cho/carn_acyl_trans_2"/>
</dbReference>
<comment type="caution">
    <text evidence="6">The sequence shown here is derived from an EMBL/GenBank/DDBJ whole genome shotgun (WGS) entry which is preliminary data.</text>
</comment>
<protein>
    <submittedName>
        <fullName evidence="6">Carnitine acetyltransferase</fullName>
    </submittedName>
</protein>
<dbReference type="InterPro" id="IPR000542">
    <property type="entry name" value="Carn_acyl_trans"/>
</dbReference>
<accession>A0A4Y7TKK6</accession>
<dbReference type="PANTHER" id="PTHR22589">
    <property type="entry name" value="CARNITINE O-ACYLTRANSFERASE"/>
    <property type="match status" value="1"/>
</dbReference>
<evidence type="ECO:0000256" key="3">
    <source>
        <dbReference type="ARBA" id="ARBA00023315"/>
    </source>
</evidence>
<dbReference type="GO" id="GO:0016746">
    <property type="term" value="F:acyltransferase activity"/>
    <property type="evidence" value="ECO:0007669"/>
    <property type="project" value="UniProtKB-KW"/>
</dbReference>
<sequence length="684" mass="77315">MTKPMRSTSTTAASVISKPKPVYMPRLPVPELRKTLDKYLASLEPFLREDEKRGGMNYHSGLSLRKKWADEFEQGIGKVLQDRLVALDRASPNNWLDDNFWLNKAYLEWRAPLLVNSNWWLAFYEDDMMPATALKGETNNNRAGTTFWQLRRAAWLVWRTLEFKQQLDAHELHPDTTRTGIWFRNSSAKMFSTARMPAPFCDSLSSPPDKPTQEARSLLVMLHGWCYAVPVYYPPTSPDSPPVLMSPPQIEAKLRSIVLDVEERLSRGESPVPIGMLSADDRDKWASNLDHLLHLHPANKRSHHVMLHAVMALSLDHTTHAIPPPLPSRHLPPHKVHHRSPAQSALDSHLHTIRGNPHNIGNRFYDKPYTLIVDPSTRAGATGEHSPCDALVPSIVAEYTIVQGVDVDEFTEEKSTPPAGVDTSEPLWERLDWVGDEYIKREAAAATRRALEIVEDSDDSVMWFDDYGTEWIKTMAKMSPDAYVQMALQLAWYKTRGEFTATYETVLTRMFKNGRTETLRSYTGDARDWVLSMVTPGVSNQSRLKALQRAIQTHTRLTREAATGRGIDRHLMGLQLMLRPPNGESAALFEDELFERSQRWKLSTSGLSAGHLFKGTGFGTVYDDGYGINYLAAPNMIKFGVESKFHNSTTSTQKFKTAVLESLLEMKLVTLEAEEVDVKGASHL</sequence>
<dbReference type="EMBL" id="QPFP01000009">
    <property type="protein sequence ID" value="TEB34514.1"/>
    <property type="molecule type" value="Genomic_DNA"/>
</dbReference>
<dbReference type="InterPro" id="IPR039551">
    <property type="entry name" value="Cho/carn_acyl_trans"/>
</dbReference>
<dbReference type="Pfam" id="PF00755">
    <property type="entry name" value="Carn_acyltransf"/>
    <property type="match status" value="1"/>
</dbReference>
<organism evidence="6 7">
    <name type="scientific">Coprinellus micaceus</name>
    <name type="common">Glistening ink-cap mushroom</name>
    <name type="synonym">Coprinus micaceus</name>
    <dbReference type="NCBI Taxonomy" id="71717"/>
    <lineage>
        <taxon>Eukaryota</taxon>
        <taxon>Fungi</taxon>
        <taxon>Dikarya</taxon>
        <taxon>Basidiomycota</taxon>
        <taxon>Agaricomycotina</taxon>
        <taxon>Agaricomycetes</taxon>
        <taxon>Agaricomycetidae</taxon>
        <taxon>Agaricales</taxon>
        <taxon>Agaricineae</taxon>
        <taxon>Psathyrellaceae</taxon>
        <taxon>Coprinellus</taxon>
    </lineage>
</organism>
<evidence type="ECO:0000313" key="6">
    <source>
        <dbReference type="EMBL" id="TEB34514.1"/>
    </source>
</evidence>
<dbReference type="Gene3D" id="3.30.559.70">
    <property type="entry name" value="Choline/Carnitine o-acyltransferase, domain 2"/>
    <property type="match status" value="1"/>
</dbReference>
<reference evidence="6 7" key="1">
    <citation type="journal article" date="2019" name="Nat. Ecol. Evol.">
        <title>Megaphylogeny resolves global patterns of mushroom evolution.</title>
        <authorList>
            <person name="Varga T."/>
            <person name="Krizsan K."/>
            <person name="Foldi C."/>
            <person name="Dima B."/>
            <person name="Sanchez-Garcia M."/>
            <person name="Sanchez-Ramirez S."/>
            <person name="Szollosi G.J."/>
            <person name="Szarkandi J.G."/>
            <person name="Papp V."/>
            <person name="Albert L."/>
            <person name="Andreopoulos W."/>
            <person name="Angelini C."/>
            <person name="Antonin V."/>
            <person name="Barry K.W."/>
            <person name="Bougher N.L."/>
            <person name="Buchanan P."/>
            <person name="Buyck B."/>
            <person name="Bense V."/>
            <person name="Catcheside P."/>
            <person name="Chovatia M."/>
            <person name="Cooper J."/>
            <person name="Damon W."/>
            <person name="Desjardin D."/>
            <person name="Finy P."/>
            <person name="Geml J."/>
            <person name="Haridas S."/>
            <person name="Hughes K."/>
            <person name="Justo A."/>
            <person name="Karasinski D."/>
            <person name="Kautmanova I."/>
            <person name="Kiss B."/>
            <person name="Kocsube S."/>
            <person name="Kotiranta H."/>
            <person name="LaButti K.M."/>
            <person name="Lechner B.E."/>
            <person name="Liimatainen K."/>
            <person name="Lipzen A."/>
            <person name="Lukacs Z."/>
            <person name="Mihaltcheva S."/>
            <person name="Morgado L.N."/>
            <person name="Niskanen T."/>
            <person name="Noordeloos M.E."/>
            <person name="Ohm R.A."/>
            <person name="Ortiz-Santana B."/>
            <person name="Ovrebo C."/>
            <person name="Racz N."/>
            <person name="Riley R."/>
            <person name="Savchenko A."/>
            <person name="Shiryaev A."/>
            <person name="Soop K."/>
            <person name="Spirin V."/>
            <person name="Szebenyi C."/>
            <person name="Tomsovsky M."/>
            <person name="Tulloss R.E."/>
            <person name="Uehling J."/>
            <person name="Grigoriev I.V."/>
            <person name="Vagvolgyi C."/>
            <person name="Papp T."/>
            <person name="Martin F.M."/>
            <person name="Miettinen O."/>
            <person name="Hibbett D.S."/>
            <person name="Nagy L.G."/>
        </authorList>
    </citation>
    <scope>NUCLEOTIDE SEQUENCE [LARGE SCALE GENOMIC DNA]</scope>
    <source>
        <strain evidence="6 7">FP101781</strain>
    </source>
</reference>
<feature type="domain" description="Choline/carnitine acyltransferase" evidence="5">
    <location>
        <begin position="27"/>
        <end position="659"/>
    </location>
</feature>
<evidence type="ECO:0000256" key="2">
    <source>
        <dbReference type="ARBA" id="ARBA00022679"/>
    </source>
</evidence>
<comment type="similarity">
    <text evidence="1">Belongs to the carnitine/choline acetyltransferase family.</text>
</comment>
<name>A0A4Y7TKK6_COPMI</name>
<evidence type="ECO:0000256" key="1">
    <source>
        <dbReference type="ARBA" id="ARBA00005232"/>
    </source>
</evidence>
<dbReference type="SUPFAM" id="SSF52777">
    <property type="entry name" value="CoA-dependent acyltransferases"/>
    <property type="match status" value="2"/>
</dbReference>
<keyword evidence="7" id="KW-1185">Reference proteome</keyword>
<proteinExistence type="inferred from homology"/>
<dbReference type="STRING" id="71717.A0A4Y7TKK6"/>
<gene>
    <name evidence="6" type="ORF">FA13DRAFT_1729148</name>
</gene>
<feature type="active site" description="Proton acceptor" evidence="4">
    <location>
        <position position="385"/>
    </location>
</feature>